<protein>
    <submittedName>
        <fullName evidence="1">Uncharacterized protein</fullName>
    </submittedName>
</protein>
<evidence type="ECO:0000313" key="1">
    <source>
        <dbReference type="EMBL" id="KAG2196143.1"/>
    </source>
</evidence>
<dbReference type="OrthoDB" id="2222370at2759"/>
<accession>A0A8H7QP07</accession>
<proteinExistence type="predicted"/>
<organism evidence="1 2">
    <name type="scientific">Mucor saturninus</name>
    <dbReference type="NCBI Taxonomy" id="64648"/>
    <lineage>
        <taxon>Eukaryota</taxon>
        <taxon>Fungi</taxon>
        <taxon>Fungi incertae sedis</taxon>
        <taxon>Mucoromycota</taxon>
        <taxon>Mucoromycotina</taxon>
        <taxon>Mucoromycetes</taxon>
        <taxon>Mucorales</taxon>
        <taxon>Mucorineae</taxon>
        <taxon>Mucoraceae</taxon>
        <taxon>Mucor</taxon>
    </lineage>
</organism>
<gene>
    <name evidence="1" type="ORF">INT47_006489</name>
</gene>
<comment type="caution">
    <text evidence="1">The sequence shown here is derived from an EMBL/GenBank/DDBJ whole genome shotgun (WGS) entry which is preliminary data.</text>
</comment>
<reference evidence="1" key="1">
    <citation type="submission" date="2020-12" db="EMBL/GenBank/DDBJ databases">
        <title>Metabolic potential, ecology and presence of endohyphal bacteria is reflected in genomic diversity of Mucoromycotina.</title>
        <authorList>
            <person name="Muszewska A."/>
            <person name="Okrasinska A."/>
            <person name="Steczkiewicz K."/>
            <person name="Drgas O."/>
            <person name="Orlowska M."/>
            <person name="Perlinska-Lenart U."/>
            <person name="Aleksandrzak-Piekarczyk T."/>
            <person name="Szatraj K."/>
            <person name="Zielenkiewicz U."/>
            <person name="Pilsyk S."/>
            <person name="Malc E."/>
            <person name="Mieczkowski P."/>
            <person name="Kruszewska J.S."/>
            <person name="Biernat P."/>
            <person name="Pawlowska J."/>
        </authorList>
    </citation>
    <scope>NUCLEOTIDE SEQUENCE</scope>
    <source>
        <strain evidence="1">WA0000017839</strain>
    </source>
</reference>
<evidence type="ECO:0000313" key="2">
    <source>
        <dbReference type="Proteomes" id="UP000603453"/>
    </source>
</evidence>
<dbReference type="EMBL" id="JAEPRD010000153">
    <property type="protein sequence ID" value="KAG2196143.1"/>
    <property type="molecule type" value="Genomic_DNA"/>
</dbReference>
<dbReference type="Proteomes" id="UP000603453">
    <property type="component" value="Unassembled WGS sequence"/>
</dbReference>
<dbReference type="AlphaFoldDB" id="A0A8H7QP07"/>
<name>A0A8H7QP07_9FUNG</name>
<sequence length="111" mass="12724">MIQDNNNWNLIPYDEMMTVPPSSPQEASHLESIFSSGLSAKMRTPISSSDTSSELHARKLNGLLLHCKRRSHNKRPSRIPVLSCRIIHKKKKQEEKKSMEKIVQELKDMGL</sequence>
<keyword evidence="2" id="KW-1185">Reference proteome</keyword>